<dbReference type="OrthoDB" id="1746152at2759"/>
<organism evidence="1 2">
    <name type="scientific">Populus trichocarpa</name>
    <name type="common">Western balsam poplar</name>
    <name type="synonym">Populus balsamifera subsp. trichocarpa</name>
    <dbReference type="NCBI Taxonomy" id="3694"/>
    <lineage>
        <taxon>Eukaryota</taxon>
        <taxon>Viridiplantae</taxon>
        <taxon>Streptophyta</taxon>
        <taxon>Embryophyta</taxon>
        <taxon>Tracheophyta</taxon>
        <taxon>Spermatophyta</taxon>
        <taxon>Magnoliopsida</taxon>
        <taxon>eudicotyledons</taxon>
        <taxon>Gunneridae</taxon>
        <taxon>Pentapetalae</taxon>
        <taxon>rosids</taxon>
        <taxon>fabids</taxon>
        <taxon>Malpighiales</taxon>
        <taxon>Salicaceae</taxon>
        <taxon>Saliceae</taxon>
        <taxon>Populus</taxon>
    </lineage>
</organism>
<gene>
    <name evidence="1" type="ORF">POPTR_005G184800</name>
</gene>
<name>A0A2K2AIL5_POPTR</name>
<evidence type="ECO:0000313" key="1">
    <source>
        <dbReference type="EMBL" id="PNT37373.1"/>
    </source>
</evidence>
<dbReference type="Gramene" id="Potri.005G184800.1.v4.1">
    <property type="protein sequence ID" value="Potri.005G184800.1.v4.1"/>
    <property type="gene ID" value="Potri.005G184800.v4.1"/>
</dbReference>
<sequence>MDKRIIINDIVGLQNLSQRAVVAMRRNDKKRIHLPPVRGSIKRKIFSLVYKKLKLSGHNASTLSSDQDLQPELAMHLSFPLSWKYHNSSLSIRELVKKHDIFMNKEFKETPGKGKGPGSGFV</sequence>
<dbReference type="Proteomes" id="UP000006729">
    <property type="component" value="Chromosome 5"/>
</dbReference>
<evidence type="ECO:0000313" key="2">
    <source>
        <dbReference type="Proteomes" id="UP000006729"/>
    </source>
</evidence>
<protein>
    <submittedName>
        <fullName evidence="1">Uncharacterized protein</fullName>
    </submittedName>
</protein>
<proteinExistence type="predicted"/>
<accession>A0A2K2AIL5</accession>
<dbReference type="AlphaFoldDB" id="A0A2K2AIL5"/>
<dbReference type="InParanoid" id="A0A2K2AIL5"/>
<dbReference type="EMBL" id="CM009294">
    <property type="protein sequence ID" value="PNT37373.1"/>
    <property type="molecule type" value="Genomic_DNA"/>
</dbReference>
<reference evidence="1 2" key="1">
    <citation type="journal article" date="2006" name="Science">
        <title>The genome of black cottonwood, Populus trichocarpa (Torr. &amp; Gray).</title>
        <authorList>
            <person name="Tuskan G.A."/>
            <person name="Difazio S."/>
            <person name="Jansson S."/>
            <person name="Bohlmann J."/>
            <person name="Grigoriev I."/>
            <person name="Hellsten U."/>
            <person name="Putnam N."/>
            <person name="Ralph S."/>
            <person name="Rombauts S."/>
            <person name="Salamov A."/>
            <person name="Schein J."/>
            <person name="Sterck L."/>
            <person name="Aerts A."/>
            <person name="Bhalerao R.R."/>
            <person name="Bhalerao R.P."/>
            <person name="Blaudez D."/>
            <person name="Boerjan W."/>
            <person name="Brun A."/>
            <person name="Brunner A."/>
            <person name="Busov V."/>
            <person name="Campbell M."/>
            <person name="Carlson J."/>
            <person name="Chalot M."/>
            <person name="Chapman J."/>
            <person name="Chen G.L."/>
            <person name="Cooper D."/>
            <person name="Coutinho P.M."/>
            <person name="Couturier J."/>
            <person name="Covert S."/>
            <person name="Cronk Q."/>
            <person name="Cunningham R."/>
            <person name="Davis J."/>
            <person name="Degroeve S."/>
            <person name="Dejardin A."/>
            <person name="Depamphilis C."/>
            <person name="Detter J."/>
            <person name="Dirks B."/>
            <person name="Dubchak I."/>
            <person name="Duplessis S."/>
            <person name="Ehlting J."/>
            <person name="Ellis B."/>
            <person name="Gendler K."/>
            <person name="Goodstein D."/>
            <person name="Gribskov M."/>
            <person name="Grimwood J."/>
            <person name="Groover A."/>
            <person name="Gunter L."/>
            <person name="Hamberger B."/>
            <person name="Heinze B."/>
            <person name="Helariutta Y."/>
            <person name="Henrissat B."/>
            <person name="Holligan D."/>
            <person name="Holt R."/>
            <person name="Huang W."/>
            <person name="Islam-Faridi N."/>
            <person name="Jones S."/>
            <person name="Jones-Rhoades M."/>
            <person name="Jorgensen R."/>
            <person name="Joshi C."/>
            <person name="Kangasjarvi J."/>
            <person name="Karlsson J."/>
            <person name="Kelleher C."/>
            <person name="Kirkpatrick R."/>
            <person name="Kirst M."/>
            <person name="Kohler A."/>
            <person name="Kalluri U."/>
            <person name="Larimer F."/>
            <person name="Leebens-Mack J."/>
            <person name="Leple J.C."/>
            <person name="Locascio P."/>
            <person name="Lou Y."/>
            <person name="Lucas S."/>
            <person name="Martin F."/>
            <person name="Montanini B."/>
            <person name="Napoli C."/>
            <person name="Nelson D.R."/>
            <person name="Nelson C."/>
            <person name="Nieminen K."/>
            <person name="Nilsson O."/>
            <person name="Pereda V."/>
            <person name="Peter G."/>
            <person name="Philippe R."/>
            <person name="Pilate G."/>
            <person name="Poliakov A."/>
            <person name="Razumovskaya J."/>
            <person name="Richardson P."/>
            <person name="Rinaldi C."/>
            <person name="Ritland K."/>
            <person name="Rouze P."/>
            <person name="Ryaboy D."/>
            <person name="Schmutz J."/>
            <person name="Schrader J."/>
            <person name="Segerman B."/>
            <person name="Shin H."/>
            <person name="Siddiqui A."/>
            <person name="Sterky F."/>
            <person name="Terry A."/>
            <person name="Tsai C.J."/>
            <person name="Uberbacher E."/>
            <person name="Unneberg P."/>
            <person name="Vahala J."/>
            <person name="Wall K."/>
            <person name="Wessler S."/>
            <person name="Yang G."/>
            <person name="Yin T."/>
            <person name="Douglas C."/>
            <person name="Marra M."/>
            <person name="Sandberg G."/>
            <person name="Van de Peer Y."/>
            <person name="Rokhsar D."/>
        </authorList>
    </citation>
    <scope>NUCLEOTIDE SEQUENCE [LARGE SCALE GENOMIC DNA]</scope>
    <source>
        <strain evidence="2">cv. Nisqually</strain>
    </source>
</reference>
<keyword evidence="2" id="KW-1185">Reference proteome</keyword>